<dbReference type="InterPro" id="IPR020004">
    <property type="entry name" value="UDP-GlcNAc_Epase"/>
</dbReference>
<sequence length="387" mass="43564">MQNDKENVKKRNVAIITGTRAEYGILKPLLEKIRREDGLRLQLIVTGMHLLKKYGMTVQEIQKDGWEIQVAVEMYKGKMDAYYWSRGLARGITNFAAAFLKLKSDIVIVFGDRLEPFAAVLAASSLKIPIVHIHGGDKTDSGHIDENIRHAITRFSHIHLVPTRICKRRLIKMGEEPWRVYTVGALNIDSILKNLSADADQLWKKLNLNPGKKIIVCLFNPVDIEADIMGLQMREIAHALEVLQEQTVIIYPNNDKGSQDIIAEIHKIKHLPFIRVCVNLPHEEFLQLLKHAHVLIGNSSSGIIEAPSLKLAVINIGSRNVGREHASNITFVKARKKAIQDAIQKALVAKKRAYKNPYGSGFASDKIMEVISATRLGENVLRKKITY</sequence>
<dbReference type="GO" id="GO:0004553">
    <property type="term" value="F:hydrolase activity, hydrolyzing O-glycosyl compounds"/>
    <property type="evidence" value="ECO:0007669"/>
    <property type="project" value="InterPro"/>
</dbReference>
<dbReference type="Gene3D" id="3.40.50.2000">
    <property type="entry name" value="Glycogen Phosphorylase B"/>
    <property type="match status" value="2"/>
</dbReference>
<comment type="caution">
    <text evidence="2">The sequence shown here is derived from an EMBL/GenBank/DDBJ whole genome shotgun (WGS) entry which is preliminary data.</text>
</comment>
<accession>A0A1F5SLI0</accession>
<dbReference type="SUPFAM" id="SSF53756">
    <property type="entry name" value="UDP-Glycosyltransferase/glycogen phosphorylase"/>
    <property type="match status" value="1"/>
</dbReference>
<dbReference type="Proteomes" id="UP000178925">
    <property type="component" value="Unassembled WGS sequence"/>
</dbReference>
<dbReference type="PANTHER" id="PTHR43174:SF3">
    <property type="entry name" value="UDP-N-ACETYLGLUCOSAMINE 2-EPIMERASE"/>
    <property type="match status" value="1"/>
</dbReference>
<dbReference type="InterPro" id="IPR003331">
    <property type="entry name" value="UDP_GlcNAc_Epimerase_2_dom"/>
</dbReference>
<evidence type="ECO:0000313" key="3">
    <source>
        <dbReference type="Proteomes" id="UP000178925"/>
    </source>
</evidence>
<dbReference type="AlphaFoldDB" id="A0A1F5SLI0"/>
<evidence type="ECO:0000259" key="1">
    <source>
        <dbReference type="Pfam" id="PF02350"/>
    </source>
</evidence>
<organism evidence="2 3">
    <name type="scientific">Candidatus Falkowbacteria bacterium RIFOXYA2_FULL_47_9</name>
    <dbReference type="NCBI Taxonomy" id="1797995"/>
    <lineage>
        <taxon>Bacteria</taxon>
        <taxon>Candidatus Falkowiibacteriota</taxon>
    </lineage>
</organism>
<gene>
    <name evidence="2" type="ORF">A2242_04385</name>
</gene>
<dbReference type="InterPro" id="IPR029767">
    <property type="entry name" value="WecB-like"/>
</dbReference>
<proteinExistence type="predicted"/>
<evidence type="ECO:0000313" key="2">
    <source>
        <dbReference type="EMBL" id="OGF27333.1"/>
    </source>
</evidence>
<dbReference type="PANTHER" id="PTHR43174">
    <property type="entry name" value="UDP-N-ACETYLGLUCOSAMINE 2-EPIMERASE"/>
    <property type="match status" value="1"/>
</dbReference>
<feature type="domain" description="UDP-N-acetylglucosamine 2-epimerase" evidence="1">
    <location>
        <begin position="32"/>
        <end position="371"/>
    </location>
</feature>
<dbReference type="EMBL" id="MFGC01000025">
    <property type="protein sequence ID" value="OGF27333.1"/>
    <property type="molecule type" value="Genomic_DNA"/>
</dbReference>
<dbReference type="STRING" id="1797995.A2242_04385"/>
<protein>
    <submittedName>
        <fullName evidence="2">UDP-N-acetyl-D-glucosamine 2-epimerase, UDP-hydrolysing</fullName>
    </submittedName>
</protein>
<dbReference type="GO" id="GO:0006047">
    <property type="term" value="P:UDP-N-acetylglucosamine metabolic process"/>
    <property type="evidence" value="ECO:0007669"/>
    <property type="project" value="InterPro"/>
</dbReference>
<dbReference type="NCBIfam" id="TIGR03568">
    <property type="entry name" value="NeuC_NnaA"/>
    <property type="match status" value="1"/>
</dbReference>
<reference evidence="2 3" key="1">
    <citation type="journal article" date="2016" name="Nat. Commun.">
        <title>Thousands of microbial genomes shed light on interconnected biogeochemical processes in an aquifer system.</title>
        <authorList>
            <person name="Anantharaman K."/>
            <person name="Brown C.T."/>
            <person name="Hug L.A."/>
            <person name="Sharon I."/>
            <person name="Castelle C.J."/>
            <person name="Probst A.J."/>
            <person name="Thomas B.C."/>
            <person name="Singh A."/>
            <person name="Wilkins M.J."/>
            <person name="Karaoz U."/>
            <person name="Brodie E.L."/>
            <person name="Williams K.H."/>
            <person name="Hubbard S.S."/>
            <person name="Banfield J.F."/>
        </authorList>
    </citation>
    <scope>NUCLEOTIDE SEQUENCE [LARGE SCALE GENOMIC DNA]</scope>
</reference>
<name>A0A1F5SLI0_9BACT</name>
<dbReference type="Pfam" id="PF02350">
    <property type="entry name" value="Epimerase_2"/>
    <property type="match status" value="1"/>
</dbReference>